<dbReference type="HOGENOM" id="CLU_846396_0_0_0"/>
<sequence>MTNKTENAARMSTRTRTAILASMALLICALGTAWGYQSFFSGRYGAERKAVSALKRLAMVEVEYDDQGAVVELRANSARMTDNAASHLVMLQSLQRLNLNQSGVTDKSLEIMGALPELRSLYLERTAVTSAGVAALASCEKLEELMLTECAIQDDALETIGQLPALTLLSLSETPITDAGMFHLQSLPHLKTLYLRDTAVTGEGFAMLKSSTDLRLIDLSDNSINRSTIETLRSFPNLERLYLGRTSLTDELLPEFIDTLIRFNPHLRGLAIMEVPITDNSLTPLKRLAELPDLAVVDFRETGVTRGAFQELIKATPEVNFSAHYPVE</sequence>
<evidence type="ECO:0000313" key="3">
    <source>
        <dbReference type="Proteomes" id="UP000004358"/>
    </source>
</evidence>
<dbReference type="InterPro" id="IPR032675">
    <property type="entry name" value="LRR_dom_sf"/>
</dbReference>
<gene>
    <name evidence="2" type="ORF">DSM3645_02228</name>
</gene>
<dbReference type="Gene3D" id="3.80.10.10">
    <property type="entry name" value="Ribonuclease Inhibitor"/>
    <property type="match status" value="1"/>
</dbReference>
<dbReference type="STRING" id="314230.DSM3645_02228"/>
<protein>
    <submittedName>
        <fullName evidence="2">Probable G protein-coupled receptor</fullName>
    </submittedName>
</protein>
<dbReference type="PANTHER" id="PTHR12904">
    <property type="match status" value="1"/>
</dbReference>
<dbReference type="eggNOG" id="COG4886">
    <property type="taxonomic scope" value="Bacteria"/>
</dbReference>
<dbReference type="InterPro" id="IPR006553">
    <property type="entry name" value="Leu-rich_rpt_Cys-con_subtyp"/>
</dbReference>
<dbReference type="AlphaFoldDB" id="A3ZVA9"/>
<dbReference type="SUPFAM" id="SSF52047">
    <property type="entry name" value="RNI-like"/>
    <property type="match status" value="1"/>
</dbReference>
<dbReference type="SMART" id="SM00367">
    <property type="entry name" value="LRR_CC"/>
    <property type="match status" value="4"/>
</dbReference>
<dbReference type="Pfam" id="PF25372">
    <property type="entry name" value="DUF7885"/>
    <property type="match status" value="1"/>
</dbReference>
<evidence type="ECO:0000259" key="1">
    <source>
        <dbReference type="Pfam" id="PF25372"/>
    </source>
</evidence>
<name>A3ZVA9_9BACT</name>
<feature type="domain" description="F-box/LRR-repeat protein 15-like leucin rich repeat" evidence="1">
    <location>
        <begin position="125"/>
        <end position="209"/>
    </location>
</feature>
<comment type="caution">
    <text evidence="2">The sequence shown here is derived from an EMBL/GenBank/DDBJ whole genome shotgun (WGS) entry which is preliminary data.</text>
</comment>
<dbReference type="InterPro" id="IPR057207">
    <property type="entry name" value="FBXL15_LRR"/>
</dbReference>
<accession>A3ZVA9</accession>
<proteinExistence type="predicted"/>
<reference evidence="2 3" key="1">
    <citation type="submission" date="2006-02" db="EMBL/GenBank/DDBJ databases">
        <authorList>
            <person name="Amann R."/>
            <person name="Ferriera S."/>
            <person name="Johnson J."/>
            <person name="Kravitz S."/>
            <person name="Halpern A."/>
            <person name="Remington K."/>
            <person name="Beeson K."/>
            <person name="Tran B."/>
            <person name="Rogers Y.-H."/>
            <person name="Friedman R."/>
            <person name="Venter J.C."/>
        </authorList>
    </citation>
    <scope>NUCLEOTIDE SEQUENCE [LARGE SCALE GENOMIC DNA]</scope>
    <source>
        <strain evidence="2 3">DSM 3645</strain>
    </source>
</reference>
<dbReference type="InterPro" id="IPR051341">
    <property type="entry name" value="Zyg-11_UBL_adapter"/>
</dbReference>
<organism evidence="2 3">
    <name type="scientific">Blastopirellula marina DSM 3645</name>
    <dbReference type="NCBI Taxonomy" id="314230"/>
    <lineage>
        <taxon>Bacteria</taxon>
        <taxon>Pseudomonadati</taxon>
        <taxon>Planctomycetota</taxon>
        <taxon>Planctomycetia</taxon>
        <taxon>Pirellulales</taxon>
        <taxon>Pirellulaceae</taxon>
        <taxon>Blastopirellula</taxon>
    </lineage>
</organism>
<dbReference type="Proteomes" id="UP000004358">
    <property type="component" value="Unassembled WGS sequence"/>
</dbReference>
<dbReference type="PANTHER" id="PTHR12904:SF23">
    <property type="entry name" value="PROTEIN ZER-1 HOMOLOG"/>
    <property type="match status" value="1"/>
</dbReference>
<dbReference type="EMBL" id="AANZ01000014">
    <property type="protein sequence ID" value="EAQ79255.1"/>
    <property type="molecule type" value="Genomic_DNA"/>
</dbReference>
<evidence type="ECO:0000313" key="2">
    <source>
        <dbReference type="EMBL" id="EAQ79255.1"/>
    </source>
</evidence>
<keyword evidence="2" id="KW-0675">Receptor</keyword>